<dbReference type="Gene3D" id="3.20.20.380">
    <property type="entry name" value="Copper homeostasis (CutC) domain"/>
    <property type="match status" value="1"/>
</dbReference>
<comment type="caution">
    <text evidence="2">Once thought to be involved in copper homeostasis, experiments in E.coli have shown this is not the case.</text>
</comment>
<keyword evidence="2" id="KW-0963">Cytoplasm</keyword>
<comment type="similarity">
    <text evidence="1 2">Belongs to the CutC family.</text>
</comment>
<evidence type="ECO:0000313" key="3">
    <source>
        <dbReference type="EMBL" id="TXJ25666.1"/>
    </source>
</evidence>
<dbReference type="RefSeq" id="WP_147559352.1">
    <property type="nucleotide sequence ID" value="NZ_SAXV01000023.1"/>
</dbReference>
<comment type="caution">
    <text evidence="3">The sequence shown here is derived from an EMBL/GenBank/DDBJ whole genome shotgun (WGS) entry which is preliminary data.</text>
</comment>
<dbReference type="SUPFAM" id="SSF110395">
    <property type="entry name" value="CutC-like"/>
    <property type="match status" value="1"/>
</dbReference>
<dbReference type="GO" id="GO:0005737">
    <property type="term" value="C:cytoplasm"/>
    <property type="evidence" value="ECO:0007669"/>
    <property type="project" value="UniProtKB-SubCell"/>
</dbReference>
<dbReference type="AlphaFoldDB" id="A0AB38PZN4"/>
<proteinExistence type="inferred from homology"/>
<dbReference type="InterPro" id="IPR036822">
    <property type="entry name" value="CutC-like_dom_sf"/>
</dbReference>
<dbReference type="HAMAP" id="MF_00795">
    <property type="entry name" value="CutC"/>
    <property type="match status" value="1"/>
</dbReference>
<comment type="subcellular location">
    <subcellularLocation>
        <location evidence="2">Cytoplasm</location>
    </subcellularLocation>
</comment>
<dbReference type="GO" id="GO:0005507">
    <property type="term" value="F:copper ion binding"/>
    <property type="evidence" value="ECO:0007669"/>
    <property type="project" value="TreeGrafter"/>
</dbReference>
<organism evidence="3 6">
    <name type="scientific">Brachyspira aalborgi</name>
    <dbReference type="NCBI Taxonomy" id="29522"/>
    <lineage>
        <taxon>Bacteria</taxon>
        <taxon>Pseudomonadati</taxon>
        <taxon>Spirochaetota</taxon>
        <taxon>Spirochaetia</taxon>
        <taxon>Brachyspirales</taxon>
        <taxon>Brachyspiraceae</taxon>
        <taxon>Brachyspira</taxon>
    </lineage>
</organism>
<accession>A0AB38PZN4</accession>
<name>A0AB38PZN4_9SPIR</name>
<dbReference type="PANTHER" id="PTHR12598:SF0">
    <property type="entry name" value="COPPER HOMEOSTASIS PROTEIN CUTC HOMOLOG"/>
    <property type="match status" value="1"/>
</dbReference>
<evidence type="ECO:0000313" key="6">
    <source>
        <dbReference type="Proteomes" id="UP000324336"/>
    </source>
</evidence>
<reference evidence="5 6" key="1">
    <citation type="journal article" date="1992" name="Lakartidningen">
        <title>[Penicillin V and not amoxicillin is the first choice preparation in acute otitis].</title>
        <authorList>
            <person name="Kamme C."/>
            <person name="Lundgren K."/>
            <person name="Prellner K."/>
        </authorList>
    </citation>
    <scope>NUCLEOTIDE SEQUENCE [LARGE SCALE GENOMIC DNA]</scope>
    <source>
        <strain evidence="3 6">PC4597II</strain>
        <strain evidence="4 5">PC5099IV</strain>
    </source>
</reference>
<dbReference type="Proteomes" id="UP000324336">
    <property type="component" value="Unassembled WGS sequence"/>
</dbReference>
<dbReference type="FunFam" id="3.20.20.380:FF:000001">
    <property type="entry name" value="Copper homeostasis protein CutC"/>
    <property type="match status" value="1"/>
</dbReference>
<keyword evidence="5" id="KW-1185">Reference proteome</keyword>
<dbReference type="InterPro" id="IPR005627">
    <property type="entry name" value="CutC-like"/>
</dbReference>
<evidence type="ECO:0000313" key="4">
    <source>
        <dbReference type="EMBL" id="TXJ32599.1"/>
    </source>
</evidence>
<reference evidence="3" key="2">
    <citation type="submission" date="2019-01" db="EMBL/GenBank/DDBJ databases">
        <authorList>
            <person name="Thorell K."/>
        </authorList>
    </citation>
    <scope>NUCLEOTIDE SEQUENCE</scope>
    <source>
        <strain evidence="3">PC4597II</strain>
        <strain evidence="4">PC5099IV</strain>
    </source>
</reference>
<evidence type="ECO:0000256" key="1">
    <source>
        <dbReference type="ARBA" id="ARBA00007768"/>
    </source>
</evidence>
<protein>
    <recommendedName>
        <fullName evidence="2">PF03932 family protein CutC</fullName>
    </recommendedName>
</protein>
<sequence length="247" mass="27629">MNDIKIEICVDSVESCINAEKGGADRVELCGNLFEGGITPSFGILELAKEKINIPIYAMVRPRGGDFLYSEIEFEVMKREIKTLKSLNIDGIVFGILTKDGKVDKKRCSELLDIWGEGKAVFHRALDVSRNLFESVEDIISIGGFERILTSGGEANVMSGIINLKEMIKRYNDKITVMPGGGINIDNIKYIKETTQAKEYHMAANKNFDSSMEYRNENVFMGGALRLPEFSVKITDENKVKEIISKI</sequence>
<gene>
    <name evidence="2" type="primary">cutC</name>
    <name evidence="4" type="ORF">EPJ71_06685</name>
    <name evidence="3" type="ORF">EPJ73_06045</name>
</gene>
<dbReference type="PANTHER" id="PTHR12598">
    <property type="entry name" value="COPPER HOMEOSTASIS PROTEIN CUTC"/>
    <property type="match status" value="1"/>
</dbReference>
<dbReference type="Proteomes" id="UP000322659">
    <property type="component" value="Unassembled WGS sequence"/>
</dbReference>
<evidence type="ECO:0000256" key="2">
    <source>
        <dbReference type="HAMAP-Rule" id="MF_00795"/>
    </source>
</evidence>
<dbReference type="Pfam" id="PF03932">
    <property type="entry name" value="CutC"/>
    <property type="match status" value="1"/>
</dbReference>
<dbReference type="EMBL" id="SAXZ01000011">
    <property type="protein sequence ID" value="TXJ32599.1"/>
    <property type="molecule type" value="Genomic_DNA"/>
</dbReference>
<evidence type="ECO:0000313" key="5">
    <source>
        <dbReference type="Proteomes" id="UP000322659"/>
    </source>
</evidence>
<dbReference type="EMBL" id="SAYA01000018">
    <property type="protein sequence ID" value="TXJ25666.1"/>
    <property type="molecule type" value="Genomic_DNA"/>
</dbReference>